<feature type="domain" description="Exo-beta-D-glucosaminidase Ig-fold" evidence="6">
    <location>
        <begin position="792"/>
        <end position="903"/>
    </location>
</feature>
<dbReference type="InterPro" id="IPR036156">
    <property type="entry name" value="Beta-gal/glucu_dom_sf"/>
</dbReference>
<dbReference type="SUPFAM" id="SSF51445">
    <property type="entry name" value="(Trans)glycosidases"/>
    <property type="match status" value="1"/>
</dbReference>
<dbReference type="PANTHER" id="PTHR43536">
    <property type="entry name" value="MANNOSYLGLYCOPROTEIN ENDO-BETA-MANNOSIDASE"/>
    <property type="match status" value="1"/>
</dbReference>
<evidence type="ECO:0000259" key="5">
    <source>
        <dbReference type="Pfam" id="PF00703"/>
    </source>
</evidence>
<dbReference type="AlphaFoldDB" id="A0A319A038"/>
<evidence type="ECO:0000256" key="2">
    <source>
        <dbReference type="ARBA" id="ARBA00022801"/>
    </source>
</evidence>
<evidence type="ECO:0000313" key="8">
    <source>
        <dbReference type="EMBL" id="PYH49860.1"/>
    </source>
</evidence>
<proteinExistence type="inferred from homology"/>
<feature type="domain" description="Beta-mannosidase-like galactose-binding" evidence="7">
    <location>
        <begin position="53"/>
        <end position="170"/>
    </location>
</feature>
<feature type="domain" description="Glycoside hydrolase family 2 immunoglobulin-like beta-sandwich" evidence="5">
    <location>
        <begin position="212"/>
        <end position="326"/>
    </location>
</feature>
<dbReference type="SUPFAM" id="SSF49303">
    <property type="entry name" value="beta-Galactosidase/glucuronidase domain"/>
    <property type="match status" value="3"/>
</dbReference>
<dbReference type="Pfam" id="PF18368">
    <property type="entry name" value="Ig_GlcNase"/>
    <property type="match status" value="1"/>
</dbReference>
<dbReference type="Pfam" id="PF22666">
    <property type="entry name" value="Glyco_hydro_2_N2"/>
    <property type="match status" value="1"/>
</dbReference>
<dbReference type="InterPro" id="IPR008979">
    <property type="entry name" value="Galactose-bd-like_sf"/>
</dbReference>
<evidence type="ECO:0000313" key="9">
    <source>
        <dbReference type="Proteomes" id="UP000248349"/>
    </source>
</evidence>
<evidence type="ECO:0000256" key="4">
    <source>
        <dbReference type="SAM" id="SignalP"/>
    </source>
</evidence>
<evidence type="ECO:0000256" key="3">
    <source>
        <dbReference type="ARBA" id="ARBA00023295"/>
    </source>
</evidence>
<dbReference type="InterPro" id="IPR017853">
    <property type="entry name" value="GH"/>
</dbReference>
<feature type="signal peptide" evidence="4">
    <location>
        <begin position="1"/>
        <end position="18"/>
    </location>
</feature>
<feature type="chain" id="PRO_5016318823" evidence="4">
    <location>
        <begin position="19"/>
        <end position="911"/>
    </location>
</feature>
<sequence>MYPSCSFCLLGFLTLVSGFALNPGDSVTIPGWYLQSSVQAREDARKLSQPDVKTDSWHRIGPRSTVMAGLLQAGVYNESELFYSDHMNGVVLSDFLSPWLYREEFGLQVPPRGDHIFLVTHGISSKADLYLNGAQVASSDYQQGSFGGHQYDVTAHVRSGKNALVVQAYPTDYHADFSQGFADWNPAPPDNGTGVWRDIELKQTGPTSLSPVRIVTDFKTAPNERATVWVITDVTNHNNVPFQGALQGIIETDQDVGMQQRIPFSGNVRLKPNEHATVSLPVVIPNPQIWWPATWGRQSLYAVQLNVTTLQGTVSDRSRRSTFGIRHVKSQLNSNKDRSFSINGQSFHVRGAGYAPDLFLRFDINRIRAIFRYVLDMGLNTIRLEGKLEHPEFYDLADRMGIMVLAGWECCDKWEAWEYNPDSEARQWTSTDYTTAYHQMYHESAYLQTHPSLLGFILGSDYWPNEHATAQFLSALEQTNWTNPIIASASGRGSPPALGPSGMKMLGPYDWVPPNYWTANPQDQDITEWGTAYGFGSEQGPGVGTPTFPSLTRFLSPADLHNLWSHPSAGSYHLSPPRAGEFHTRKLYNTALFRRYGTPTSLEDYLQKSQMMDYEATRAEFEGFTMNQNSSRNGGRPAMGVIYWMLNSAWPSLHWQLFDYYLRPAGAYFGTKAAAAQGEHVAYDYVSQDIRVVNNHHQPTSGRHRDKRRVEVELITAADGKTVDRQVVVGVDETEPGASIPIANVADAVNQLSGVGFLKLLLKDSANGSVLSRNVYWVTKKNDILDWEKTNWYTTPVSRYADFTGLSTLRMASVLAHVNRKQTTEDGSTLEVALENKADIPAFFIRLTAVDAANRQEDEVDGEMAPVIWSDNYVTLFPRESLKLTVQIPRKDGWRMVMTGVNVKKSVVGRG</sequence>
<name>A0A319A038_9EURO</name>
<dbReference type="GO" id="GO:0005975">
    <property type="term" value="P:carbohydrate metabolic process"/>
    <property type="evidence" value="ECO:0007669"/>
    <property type="project" value="InterPro"/>
</dbReference>
<dbReference type="InterPro" id="IPR006102">
    <property type="entry name" value="Ig-like_GH2"/>
</dbReference>
<comment type="similarity">
    <text evidence="1">Belongs to the glycosyl hydrolase 2 family.</text>
</comment>
<evidence type="ECO:0000259" key="7">
    <source>
        <dbReference type="Pfam" id="PF22666"/>
    </source>
</evidence>
<dbReference type="Gene3D" id="2.60.120.260">
    <property type="entry name" value="Galactose-binding domain-like"/>
    <property type="match status" value="1"/>
</dbReference>
<dbReference type="GO" id="GO:0004553">
    <property type="term" value="F:hydrolase activity, hydrolyzing O-glycosyl compounds"/>
    <property type="evidence" value="ECO:0007669"/>
    <property type="project" value="InterPro"/>
</dbReference>
<dbReference type="InterPro" id="IPR043534">
    <property type="entry name" value="EBDG/EBM"/>
</dbReference>
<evidence type="ECO:0000256" key="1">
    <source>
        <dbReference type="ARBA" id="ARBA00007401"/>
    </source>
</evidence>
<dbReference type="RefSeq" id="XP_025435842.1">
    <property type="nucleotide sequence ID" value="XM_025576197.1"/>
</dbReference>
<accession>A0A319A038</accession>
<keyword evidence="9" id="KW-1185">Reference proteome</keyword>
<dbReference type="STRING" id="1450539.A0A319A038"/>
<dbReference type="GeneID" id="37077425"/>
<dbReference type="Gene3D" id="3.20.20.80">
    <property type="entry name" value="Glycosidases"/>
    <property type="match status" value="1"/>
</dbReference>
<protein>
    <submittedName>
        <fullName evidence="8">Glycoside hydrolase</fullName>
    </submittedName>
</protein>
<dbReference type="Pfam" id="PF00703">
    <property type="entry name" value="Glyco_hydro_2"/>
    <property type="match status" value="1"/>
</dbReference>
<evidence type="ECO:0000259" key="6">
    <source>
        <dbReference type="Pfam" id="PF18368"/>
    </source>
</evidence>
<dbReference type="UniPathway" id="UPA00280"/>
<dbReference type="InterPro" id="IPR041351">
    <property type="entry name" value="Ig_GlcNase"/>
</dbReference>
<dbReference type="SUPFAM" id="SSF49785">
    <property type="entry name" value="Galactose-binding domain-like"/>
    <property type="match status" value="1"/>
</dbReference>
<keyword evidence="2 8" id="KW-0378">Hydrolase</keyword>
<keyword evidence="4" id="KW-0732">Signal</keyword>
<dbReference type="Gene3D" id="2.60.40.10">
    <property type="entry name" value="Immunoglobulins"/>
    <property type="match status" value="3"/>
</dbReference>
<dbReference type="EMBL" id="KZ821218">
    <property type="protein sequence ID" value="PYH49860.1"/>
    <property type="molecule type" value="Genomic_DNA"/>
</dbReference>
<dbReference type="PANTHER" id="PTHR43536:SF1">
    <property type="entry name" value="MANNOSYLGLYCOPROTEIN ENDO-BETA-MANNOSIDASE"/>
    <property type="match status" value="1"/>
</dbReference>
<keyword evidence="3" id="KW-0326">Glycosidase</keyword>
<dbReference type="InterPro" id="IPR013783">
    <property type="entry name" value="Ig-like_fold"/>
</dbReference>
<organism evidence="8 9">
    <name type="scientific">Aspergillus saccharolyticus JOP 1030-1</name>
    <dbReference type="NCBI Taxonomy" id="1450539"/>
    <lineage>
        <taxon>Eukaryota</taxon>
        <taxon>Fungi</taxon>
        <taxon>Dikarya</taxon>
        <taxon>Ascomycota</taxon>
        <taxon>Pezizomycotina</taxon>
        <taxon>Eurotiomycetes</taxon>
        <taxon>Eurotiomycetidae</taxon>
        <taxon>Eurotiales</taxon>
        <taxon>Aspergillaceae</taxon>
        <taxon>Aspergillus</taxon>
        <taxon>Aspergillus subgen. Circumdati</taxon>
    </lineage>
</organism>
<reference evidence="8 9" key="1">
    <citation type="submission" date="2016-12" db="EMBL/GenBank/DDBJ databases">
        <title>The genomes of Aspergillus section Nigri reveals drivers in fungal speciation.</title>
        <authorList>
            <consortium name="DOE Joint Genome Institute"/>
            <person name="Vesth T.C."/>
            <person name="Nybo J."/>
            <person name="Theobald S."/>
            <person name="Brandl J."/>
            <person name="Frisvad J.C."/>
            <person name="Nielsen K.F."/>
            <person name="Lyhne E.K."/>
            <person name="Kogle M.E."/>
            <person name="Kuo A."/>
            <person name="Riley R."/>
            <person name="Clum A."/>
            <person name="Nolan M."/>
            <person name="Lipzen A."/>
            <person name="Salamov A."/>
            <person name="Henrissat B."/>
            <person name="Wiebenga A."/>
            <person name="De Vries R.P."/>
            <person name="Grigoriev I.V."/>
            <person name="Mortensen U.H."/>
            <person name="Andersen M.R."/>
            <person name="Baker S.E."/>
        </authorList>
    </citation>
    <scope>NUCLEOTIDE SEQUENCE [LARGE SCALE GENOMIC DNA]</scope>
    <source>
        <strain evidence="8 9">JOP 1030-1</strain>
    </source>
</reference>
<dbReference type="Proteomes" id="UP000248349">
    <property type="component" value="Unassembled WGS sequence"/>
</dbReference>
<dbReference type="OrthoDB" id="408532at2759"/>
<dbReference type="InterPro" id="IPR054593">
    <property type="entry name" value="Beta-mannosidase-like_N2"/>
</dbReference>
<gene>
    <name evidence="8" type="ORF">BP01DRAFT_361881</name>
</gene>